<evidence type="ECO:0000256" key="9">
    <source>
        <dbReference type="ARBA" id="ARBA00022968"/>
    </source>
</evidence>
<evidence type="ECO:0000256" key="3">
    <source>
        <dbReference type="ARBA" id="ARBA00006739"/>
    </source>
</evidence>
<comment type="pathway">
    <text evidence="2">Protein modification; protein glycosylation.</text>
</comment>
<sequence length="251" mass="28491">MPAFPLISIVIPAYNESARIGATLQQVIACVREQGWNAEVIVVNDGSTDTTSRIVLDFAMHSPEVRLLENPGNRGKGYSVRSGLLQARGEIVMFTDADLSAPIAEAERLFAAIRNGADIAIGSRWLERSRQTHRQPLYRQFFGRCFNLITRMVMGLPFHDTQCGFKAFTRDAAQTVFQLQTIERWGFDPEILFIAIKRHLRIDEVPVTWGHDERSRISYLKDGLHMLREITIIRWNALLGRYNGPVIPIAR</sequence>
<keyword evidence="8" id="KW-0256">Endoplasmic reticulum</keyword>
<dbReference type="GO" id="GO:0004581">
    <property type="term" value="F:dolichyl-phosphate beta-glucosyltransferase activity"/>
    <property type="evidence" value="ECO:0007669"/>
    <property type="project" value="UniProtKB-EC"/>
</dbReference>
<evidence type="ECO:0000256" key="1">
    <source>
        <dbReference type="ARBA" id="ARBA00004389"/>
    </source>
</evidence>
<evidence type="ECO:0000313" key="14">
    <source>
        <dbReference type="EMBL" id="MFC5864093.1"/>
    </source>
</evidence>
<evidence type="ECO:0000256" key="7">
    <source>
        <dbReference type="ARBA" id="ARBA00022692"/>
    </source>
</evidence>
<comment type="subcellular location">
    <subcellularLocation>
        <location evidence="1">Endoplasmic reticulum membrane</location>
        <topology evidence="1">Single-pass membrane protein</topology>
    </subcellularLocation>
</comment>
<keyword evidence="6 14" id="KW-0808">Transferase</keyword>
<comment type="similarity">
    <text evidence="3">Belongs to the glycosyltransferase 2 family.</text>
</comment>
<keyword evidence="10" id="KW-1133">Transmembrane helix</keyword>
<dbReference type="EMBL" id="JBHSPH010000008">
    <property type="protein sequence ID" value="MFC5864093.1"/>
    <property type="molecule type" value="Genomic_DNA"/>
</dbReference>
<dbReference type="SUPFAM" id="SSF53448">
    <property type="entry name" value="Nucleotide-diphospho-sugar transferases"/>
    <property type="match status" value="1"/>
</dbReference>
<evidence type="ECO:0000256" key="10">
    <source>
        <dbReference type="ARBA" id="ARBA00022989"/>
    </source>
</evidence>
<dbReference type="PANTHER" id="PTHR10859">
    <property type="entry name" value="GLYCOSYL TRANSFERASE"/>
    <property type="match status" value="1"/>
</dbReference>
<proteinExistence type="inferred from homology"/>
<comment type="catalytic activity">
    <reaction evidence="12">
        <text>a di-trans,poly-cis-dolichyl phosphate + UDP-alpha-D-glucose = a di-trans,poly-cis-dolichyl beta-D-glucosyl phosphate + UDP</text>
        <dbReference type="Rhea" id="RHEA:15401"/>
        <dbReference type="Rhea" id="RHEA-COMP:19498"/>
        <dbReference type="Rhea" id="RHEA-COMP:19502"/>
        <dbReference type="ChEBI" id="CHEBI:57525"/>
        <dbReference type="ChEBI" id="CHEBI:57683"/>
        <dbReference type="ChEBI" id="CHEBI:58223"/>
        <dbReference type="ChEBI" id="CHEBI:58885"/>
        <dbReference type="EC" id="2.4.1.117"/>
    </reaction>
    <physiologicalReaction direction="left-to-right" evidence="12">
        <dbReference type="Rhea" id="RHEA:15402"/>
    </physiologicalReaction>
</comment>
<keyword evidence="15" id="KW-1185">Reference proteome</keyword>
<protein>
    <recommendedName>
        <fullName evidence="4">dolichyl-phosphate beta-glucosyltransferase</fullName>
        <ecNumber evidence="4">2.4.1.117</ecNumber>
    </recommendedName>
</protein>
<gene>
    <name evidence="14" type="ORF">ACFPT7_17435</name>
</gene>
<accession>A0ABW1EJ06</accession>
<keyword evidence="7" id="KW-0812">Transmembrane</keyword>
<dbReference type="InterPro" id="IPR001173">
    <property type="entry name" value="Glyco_trans_2-like"/>
</dbReference>
<comment type="caution">
    <text evidence="14">The sequence shown here is derived from an EMBL/GenBank/DDBJ whole genome shotgun (WGS) entry which is preliminary data.</text>
</comment>
<dbReference type="InterPro" id="IPR029044">
    <property type="entry name" value="Nucleotide-diphossugar_trans"/>
</dbReference>
<evidence type="ECO:0000256" key="6">
    <source>
        <dbReference type="ARBA" id="ARBA00022679"/>
    </source>
</evidence>
<dbReference type="InterPro" id="IPR035518">
    <property type="entry name" value="DPG_synthase"/>
</dbReference>
<keyword evidence="11" id="KW-0472">Membrane</keyword>
<dbReference type="CDD" id="cd04188">
    <property type="entry name" value="DPG_synthase"/>
    <property type="match status" value="1"/>
</dbReference>
<keyword evidence="9" id="KW-0735">Signal-anchor</keyword>
<evidence type="ECO:0000256" key="12">
    <source>
        <dbReference type="ARBA" id="ARBA00045097"/>
    </source>
</evidence>
<dbReference type="RefSeq" id="WP_377819783.1">
    <property type="nucleotide sequence ID" value="NZ_JAGSYH010000006.1"/>
</dbReference>
<evidence type="ECO:0000256" key="2">
    <source>
        <dbReference type="ARBA" id="ARBA00004922"/>
    </source>
</evidence>
<dbReference type="Proteomes" id="UP001596091">
    <property type="component" value="Unassembled WGS sequence"/>
</dbReference>
<evidence type="ECO:0000256" key="4">
    <source>
        <dbReference type="ARBA" id="ARBA00012583"/>
    </source>
</evidence>
<dbReference type="EC" id="2.4.1.117" evidence="4"/>
<evidence type="ECO:0000259" key="13">
    <source>
        <dbReference type="Pfam" id="PF00535"/>
    </source>
</evidence>
<evidence type="ECO:0000313" key="15">
    <source>
        <dbReference type="Proteomes" id="UP001596091"/>
    </source>
</evidence>
<name>A0ABW1EJ06_9BACT</name>
<feature type="domain" description="Glycosyltransferase 2-like" evidence="13">
    <location>
        <begin position="8"/>
        <end position="177"/>
    </location>
</feature>
<evidence type="ECO:0000256" key="5">
    <source>
        <dbReference type="ARBA" id="ARBA00022676"/>
    </source>
</evidence>
<dbReference type="Gene3D" id="3.90.550.10">
    <property type="entry name" value="Spore Coat Polysaccharide Biosynthesis Protein SpsA, Chain A"/>
    <property type="match status" value="1"/>
</dbReference>
<evidence type="ECO:0000256" key="11">
    <source>
        <dbReference type="ARBA" id="ARBA00023136"/>
    </source>
</evidence>
<keyword evidence="5 14" id="KW-0328">Glycosyltransferase</keyword>
<reference evidence="15" key="1">
    <citation type="journal article" date="2019" name="Int. J. Syst. Evol. Microbiol.">
        <title>The Global Catalogue of Microorganisms (GCM) 10K type strain sequencing project: providing services to taxonomists for standard genome sequencing and annotation.</title>
        <authorList>
            <consortium name="The Broad Institute Genomics Platform"/>
            <consortium name="The Broad Institute Genome Sequencing Center for Infectious Disease"/>
            <person name="Wu L."/>
            <person name="Ma J."/>
        </authorList>
    </citation>
    <scope>NUCLEOTIDE SEQUENCE [LARGE SCALE GENOMIC DNA]</scope>
    <source>
        <strain evidence="15">JCM 4087</strain>
    </source>
</reference>
<evidence type="ECO:0000256" key="8">
    <source>
        <dbReference type="ARBA" id="ARBA00022824"/>
    </source>
</evidence>
<dbReference type="Pfam" id="PF00535">
    <property type="entry name" value="Glycos_transf_2"/>
    <property type="match status" value="1"/>
</dbReference>
<organism evidence="14 15">
    <name type="scientific">Acidicapsa dinghuensis</name>
    <dbReference type="NCBI Taxonomy" id="2218256"/>
    <lineage>
        <taxon>Bacteria</taxon>
        <taxon>Pseudomonadati</taxon>
        <taxon>Acidobacteriota</taxon>
        <taxon>Terriglobia</taxon>
        <taxon>Terriglobales</taxon>
        <taxon>Acidobacteriaceae</taxon>
        <taxon>Acidicapsa</taxon>
    </lineage>
</organism>
<dbReference type="PANTHER" id="PTHR10859:SF91">
    <property type="entry name" value="DOLICHYL-PHOSPHATE BETA-GLUCOSYLTRANSFERASE"/>
    <property type="match status" value="1"/>
</dbReference>